<gene>
    <name evidence="6" type="ORF">SPRG_16580</name>
</gene>
<evidence type="ECO:0000256" key="3">
    <source>
        <dbReference type="ARBA" id="ARBA00022833"/>
    </source>
</evidence>
<feature type="domain" description="RING-type" evidence="5">
    <location>
        <begin position="149"/>
        <end position="191"/>
    </location>
</feature>
<keyword evidence="3" id="KW-0862">Zinc</keyword>
<dbReference type="GeneID" id="24138194"/>
<dbReference type="KEGG" id="spar:SPRG_16580"/>
<dbReference type="EMBL" id="KK583506">
    <property type="protein sequence ID" value="KDO18056.1"/>
    <property type="molecule type" value="Genomic_DNA"/>
</dbReference>
<evidence type="ECO:0000256" key="4">
    <source>
        <dbReference type="PROSITE-ProRule" id="PRU00175"/>
    </source>
</evidence>
<dbReference type="STRING" id="695850.A0A067BUU6"/>
<dbReference type="PANTHER" id="PTHR45798:SF97">
    <property type="entry name" value="ALCOHOL-SENSITIVE RING FINGER PROTEIN 1"/>
    <property type="match status" value="1"/>
</dbReference>
<evidence type="ECO:0000259" key="5">
    <source>
        <dbReference type="PROSITE" id="PS50089"/>
    </source>
</evidence>
<dbReference type="AlphaFoldDB" id="A0A067BUU6"/>
<evidence type="ECO:0000256" key="2">
    <source>
        <dbReference type="ARBA" id="ARBA00022771"/>
    </source>
</evidence>
<reference evidence="6 7" key="1">
    <citation type="journal article" date="2013" name="PLoS Genet.">
        <title>Distinctive expansion of potential virulence genes in the genome of the oomycete fish pathogen Saprolegnia parasitica.</title>
        <authorList>
            <person name="Jiang R.H."/>
            <person name="de Bruijn I."/>
            <person name="Haas B.J."/>
            <person name="Belmonte R."/>
            <person name="Lobach L."/>
            <person name="Christie J."/>
            <person name="van den Ackerveken G."/>
            <person name="Bottin A."/>
            <person name="Bulone V."/>
            <person name="Diaz-Moreno S.M."/>
            <person name="Dumas B."/>
            <person name="Fan L."/>
            <person name="Gaulin E."/>
            <person name="Govers F."/>
            <person name="Grenville-Briggs L.J."/>
            <person name="Horner N.R."/>
            <person name="Levin J.Z."/>
            <person name="Mammella M."/>
            <person name="Meijer H.J."/>
            <person name="Morris P."/>
            <person name="Nusbaum C."/>
            <person name="Oome S."/>
            <person name="Phillips A.J."/>
            <person name="van Rooyen D."/>
            <person name="Rzeszutek E."/>
            <person name="Saraiva M."/>
            <person name="Secombes C.J."/>
            <person name="Seidl M.F."/>
            <person name="Snel B."/>
            <person name="Stassen J.H."/>
            <person name="Sykes S."/>
            <person name="Tripathy S."/>
            <person name="van den Berg H."/>
            <person name="Vega-Arreguin J.C."/>
            <person name="Wawra S."/>
            <person name="Young S.K."/>
            <person name="Zeng Q."/>
            <person name="Dieguez-Uribeondo J."/>
            <person name="Russ C."/>
            <person name="Tyler B.M."/>
            <person name="van West P."/>
        </authorList>
    </citation>
    <scope>NUCLEOTIDE SEQUENCE [LARGE SCALE GENOMIC DNA]</scope>
    <source>
        <strain evidence="6 7">CBS 223.65</strain>
    </source>
</reference>
<dbReference type="InterPro" id="IPR001841">
    <property type="entry name" value="Znf_RING"/>
</dbReference>
<dbReference type="OrthoDB" id="76548at2759"/>
<evidence type="ECO:0000256" key="1">
    <source>
        <dbReference type="ARBA" id="ARBA00022723"/>
    </source>
</evidence>
<evidence type="ECO:0000313" key="7">
    <source>
        <dbReference type="Proteomes" id="UP000030745"/>
    </source>
</evidence>
<dbReference type="VEuPathDB" id="FungiDB:SPRG_16580"/>
<dbReference type="PANTHER" id="PTHR45798">
    <property type="entry name" value="RING-H2 FINGER PROTEIN ATL61-RELATED-RELATED"/>
    <property type="match status" value="1"/>
</dbReference>
<dbReference type="Gene3D" id="3.30.40.10">
    <property type="entry name" value="Zinc/RING finger domain, C3HC4 (zinc finger)"/>
    <property type="match status" value="1"/>
</dbReference>
<accession>A0A067BUU6</accession>
<keyword evidence="7" id="KW-1185">Reference proteome</keyword>
<dbReference type="OMA" id="ACPITSH"/>
<keyword evidence="1" id="KW-0479">Metal-binding</keyword>
<dbReference type="Pfam" id="PF13639">
    <property type="entry name" value="zf-RING_2"/>
    <property type="match status" value="1"/>
</dbReference>
<protein>
    <recommendedName>
        <fullName evidence="5">RING-type domain-containing protein</fullName>
    </recommendedName>
</protein>
<dbReference type="InterPro" id="IPR052788">
    <property type="entry name" value="RING-type_E3_ligase_ATL"/>
</dbReference>
<dbReference type="InterPro" id="IPR013083">
    <property type="entry name" value="Znf_RING/FYVE/PHD"/>
</dbReference>
<organism evidence="6 7">
    <name type="scientific">Saprolegnia parasitica (strain CBS 223.65)</name>
    <dbReference type="NCBI Taxonomy" id="695850"/>
    <lineage>
        <taxon>Eukaryota</taxon>
        <taxon>Sar</taxon>
        <taxon>Stramenopiles</taxon>
        <taxon>Oomycota</taxon>
        <taxon>Saprolegniomycetes</taxon>
        <taxon>Saprolegniales</taxon>
        <taxon>Saprolegniaceae</taxon>
        <taxon>Saprolegnia</taxon>
    </lineage>
</organism>
<dbReference type="PROSITE" id="PS50089">
    <property type="entry name" value="ZF_RING_2"/>
    <property type="match status" value="1"/>
</dbReference>
<dbReference type="GO" id="GO:0008270">
    <property type="term" value="F:zinc ion binding"/>
    <property type="evidence" value="ECO:0007669"/>
    <property type="project" value="UniProtKB-KW"/>
</dbReference>
<evidence type="ECO:0000313" key="6">
    <source>
        <dbReference type="EMBL" id="KDO18056.1"/>
    </source>
</evidence>
<sequence>MADALPPPTDLQLAPWASLWPISTSRVPVLVSIGRACSMGYYVHTIKSQLDKEKRQVLAYILRLPFPKKHFDAEKPSVIAERMQNLGGLVSHVWSLYAAAWLHALQYPDEPPVVPAGVLARLFIFLCIPQEALNVTVTTTMLATMDDACPICLECFAPPTEIVLELACGHGFHVPCLRDWLVITPRCPTCRGAPGSTVLHVPS</sequence>
<dbReference type="RefSeq" id="XP_012211236.1">
    <property type="nucleotide sequence ID" value="XM_012355846.1"/>
</dbReference>
<proteinExistence type="predicted"/>
<dbReference type="SUPFAM" id="SSF57850">
    <property type="entry name" value="RING/U-box"/>
    <property type="match status" value="1"/>
</dbReference>
<dbReference type="SMART" id="SM00184">
    <property type="entry name" value="RING"/>
    <property type="match status" value="1"/>
</dbReference>
<name>A0A067BUU6_SAPPC</name>
<dbReference type="Proteomes" id="UP000030745">
    <property type="component" value="Unassembled WGS sequence"/>
</dbReference>
<keyword evidence="2 4" id="KW-0863">Zinc-finger</keyword>